<reference evidence="3" key="1">
    <citation type="submission" date="2025-08" db="UniProtKB">
        <authorList>
            <consortium name="RefSeq"/>
        </authorList>
    </citation>
    <scope>IDENTIFICATION</scope>
    <source>
        <strain evidence="3">15112-1751.03</strain>
        <tissue evidence="3">Whole Adult</tissue>
    </source>
</reference>
<dbReference type="GeneID" id="127565985"/>
<keyword evidence="1" id="KW-0732">Signal</keyword>
<keyword evidence="2" id="KW-1185">Reference proteome</keyword>
<feature type="chain" id="PRO_5038963269" evidence="1">
    <location>
        <begin position="21"/>
        <end position="81"/>
    </location>
</feature>
<evidence type="ECO:0000313" key="2">
    <source>
        <dbReference type="Proteomes" id="UP000515160"/>
    </source>
</evidence>
<protein>
    <submittedName>
        <fullName evidence="3">Uncharacterized protein LOC127565985</fullName>
    </submittedName>
</protein>
<dbReference type="OrthoDB" id="8060182at2759"/>
<proteinExistence type="predicted"/>
<accession>A0A9C6T0U8</accession>
<dbReference type="RefSeq" id="XP_051863116.1">
    <property type="nucleotide sequence ID" value="XM_052007156.1"/>
</dbReference>
<organism evidence="2 3">
    <name type="scientific">Drosophila albomicans</name>
    <name type="common">Fruit fly</name>
    <dbReference type="NCBI Taxonomy" id="7291"/>
    <lineage>
        <taxon>Eukaryota</taxon>
        <taxon>Metazoa</taxon>
        <taxon>Ecdysozoa</taxon>
        <taxon>Arthropoda</taxon>
        <taxon>Hexapoda</taxon>
        <taxon>Insecta</taxon>
        <taxon>Pterygota</taxon>
        <taxon>Neoptera</taxon>
        <taxon>Endopterygota</taxon>
        <taxon>Diptera</taxon>
        <taxon>Brachycera</taxon>
        <taxon>Muscomorpha</taxon>
        <taxon>Ephydroidea</taxon>
        <taxon>Drosophilidae</taxon>
        <taxon>Drosophila</taxon>
    </lineage>
</organism>
<evidence type="ECO:0000256" key="1">
    <source>
        <dbReference type="SAM" id="SignalP"/>
    </source>
</evidence>
<dbReference type="AlphaFoldDB" id="A0A9C6T0U8"/>
<name>A0A9C6T0U8_DROAB</name>
<sequence>MQIQLVCLILSLLMIGVVSGRTLFGQLFGPSNGGYYYQDPQQYEHSRPRRPQEQQRSYKDICRVVNTNGFTNPGNVPRCPY</sequence>
<gene>
    <name evidence="3" type="primary">LOC127565985</name>
</gene>
<evidence type="ECO:0000313" key="3">
    <source>
        <dbReference type="RefSeq" id="XP_051863116.1"/>
    </source>
</evidence>
<feature type="signal peptide" evidence="1">
    <location>
        <begin position="1"/>
        <end position="20"/>
    </location>
</feature>
<dbReference type="Proteomes" id="UP000515160">
    <property type="component" value="Chromosome 2R"/>
</dbReference>